<dbReference type="EMBL" id="CADEAL010004193">
    <property type="protein sequence ID" value="CAB1453950.1"/>
    <property type="molecule type" value="Genomic_DNA"/>
</dbReference>
<feature type="region of interest" description="Disordered" evidence="1">
    <location>
        <begin position="1"/>
        <end position="82"/>
    </location>
</feature>
<keyword evidence="3" id="KW-1185">Reference proteome</keyword>
<organism evidence="2 3">
    <name type="scientific">Pleuronectes platessa</name>
    <name type="common">European plaice</name>
    <dbReference type="NCBI Taxonomy" id="8262"/>
    <lineage>
        <taxon>Eukaryota</taxon>
        <taxon>Metazoa</taxon>
        <taxon>Chordata</taxon>
        <taxon>Craniata</taxon>
        <taxon>Vertebrata</taxon>
        <taxon>Euteleostomi</taxon>
        <taxon>Actinopterygii</taxon>
        <taxon>Neopterygii</taxon>
        <taxon>Teleostei</taxon>
        <taxon>Neoteleostei</taxon>
        <taxon>Acanthomorphata</taxon>
        <taxon>Carangaria</taxon>
        <taxon>Pleuronectiformes</taxon>
        <taxon>Pleuronectoidei</taxon>
        <taxon>Pleuronectidae</taxon>
        <taxon>Pleuronectes</taxon>
    </lineage>
</organism>
<proteinExistence type="predicted"/>
<feature type="compositionally biased region" description="Basic residues" evidence="1">
    <location>
        <begin position="1"/>
        <end position="11"/>
    </location>
</feature>
<evidence type="ECO:0000313" key="3">
    <source>
        <dbReference type="Proteomes" id="UP001153269"/>
    </source>
</evidence>
<reference evidence="2" key="1">
    <citation type="submission" date="2020-03" db="EMBL/GenBank/DDBJ databases">
        <authorList>
            <person name="Weist P."/>
        </authorList>
    </citation>
    <scope>NUCLEOTIDE SEQUENCE</scope>
</reference>
<gene>
    <name evidence="2" type="ORF">PLEPLA_LOCUS41710</name>
</gene>
<feature type="compositionally biased region" description="Polar residues" evidence="1">
    <location>
        <begin position="46"/>
        <end position="59"/>
    </location>
</feature>
<accession>A0A9N7VQK5</accession>
<protein>
    <submittedName>
        <fullName evidence="2">Uncharacterized protein</fullName>
    </submittedName>
</protein>
<evidence type="ECO:0000313" key="2">
    <source>
        <dbReference type="EMBL" id="CAB1453950.1"/>
    </source>
</evidence>
<feature type="compositionally biased region" description="Pro residues" evidence="1">
    <location>
        <begin position="12"/>
        <end position="21"/>
    </location>
</feature>
<sequence length="82" mass="8561">MTVRCPHRRPGPRPGSRPPPGSCCGPGSDPRLGRVSAEEPQDGADSGSQIKRTPVSVTNERQERAGVPARLEDTTASCDPAG</sequence>
<dbReference type="Proteomes" id="UP001153269">
    <property type="component" value="Unassembled WGS sequence"/>
</dbReference>
<dbReference type="AlphaFoldDB" id="A0A9N7VQK5"/>
<comment type="caution">
    <text evidence="2">The sequence shown here is derived from an EMBL/GenBank/DDBJ whole genome shotgun (WGS) entry which is preliminary data.</text>
</comment>
<name>A0A9N7VQK5_PLEPL</name>
<evidence type="ECO:0000256" key="1">
    <source>
        <dbReference type="SAM" id="MobiDB-lite"/>
    </source>
</evidence>